<name>A0A892ZKZ4_9NEIS</name>
<proteinExistence type="predicted"/>
<gene>
    <name evidence="1" type="ORF">JQU52_07125</name>
</gene>
<sequence>MSKIPCNNGKWSLGYYSRGSGQFTYNGAYDTAEQACAAAGMKAWSYDATTNSYIPYNTKYDCCRAECAVSNNRYLIENTYTVAFRSKPLELSSHTEAILPINRDRKVIGVGENVTITANCLVPEFYGVSLPQLKETDLWQAYCMVTPRLRLESEKKYKSLKRASQR</sequence>
<keyword evidence="2" id="KW-1185">Reference proteome</keyword>
<reference evidence="1" key="1">
    <citation type="submission" date="2021-02" db="EMBL/GenBank/DDBJ databases">
        <title>Neisseriaceae sp. 26B isolated from the cloaca of a Common Toad-headed Turtle (Mesoclemmys nasuta).</title>
        <authorList>
            <person name="Spergser J."/>
            <person name="Busse H.-J."/>
        </authorList>
    </citation>
    <scope>NUCLEOTIDE SEQUENCE</scope>
    <source>
        <strain evidence="1">26B</strain>
    </source>
</reference>
<dbReference type="RefSeq" id="WP_230340417.1">
    <property type="nucleotide sequence ID" value="NZ_CP069798.1"/>
</dbReference>
<dbReference type="AlphaFoldDB" id="A0A892ZKZ4"/>
<organism evidence="1 2">
    <name type="scientific">Paralysiella testudinis</name>
    <dbReference type="NCBI Taxonomy" id="2809020"/>
    <lineage>
        <taxon>Bacteria</taxon>
        <taxon>Pseudomonadati</taxon>
        <taxon>Pseudomonadota</taxon>
        <taxon>Betaproteobacteria</taxon>
        <taxon>Neisseriales</taxon>
        <taxon>Neisseriaceae</taxon>
        <taxon>Paralysiella</taxon>
    </lineage>
</organism>
<dbReference type="Proteomes" id="UP000653156">
    <property type="component" value="Chromosome"/>
</dbReference>
<evidence type="ECO:0000313" key="2">
    <source>
        <dbReference type="Proteomes" id="UP000653156"/>
    </source>
</evidence>
<protein>
    <submittedName>
        <fullName evidence="1">Uncharacterized protein</fullName>
    </submittedName>
</protein>
<dbReference type="EMBL" id="CP069798">
    <property type="protein sequence ID" value="QRQ83120.1"/>
    <property type="molecule type" value="Genomic_DNA"/>
</dbReference>
<dbReference type="KEGG" id="ptes:JQU52_07125"/>
<accession>A0A892ZKZ4</accession>
<evidence type="ECO:0000313" key="1">
    <source>
        <dbReference type="EMBL" id="QRQ83120.1"/>
    </source>
</evidence>